<dbReference type="PANTHER" id="PTHR33933">
    <property type="entry name" value="NUCLEOTIDYLTRANSFERASE"/>
    <property type="match status" value="1"/>
</dbReference>
<keyword evidence="2" id="KW-0808">Transferase</keyword>
<dbReference type="PANTHER" id="PTHR33933:SF1">
    <property type="entry name" value="PROTEIN ADENYLYLTRANSFERASE MNTA-RELATED"/>
    <property type="match status" value="1"/>
</dbReference>
<dbReference type="InterPro" id="IPR052548">
    <property type="entry name" value="Type_VII_TA_antitoxin"/>
</dbReference>
<accession>A0A7C1PBQ6</accession>
<name>A0A7C1PBQ6_THEPE</name>
<proteinExistence type="predicted"/>
<dbReference type="EMBL" id="DSKP01000029">
    <property type="protein sequence ID" value="HEB48327.1"/>
    <property type="molecule type" value="Genomic_DNA"/>
</dbReference>
<dbReference type="Pfam" id="PF01909">
    <property type="entry name" value="NTP_transf_2"/>
    <property type="match status" value="1"/>
</dbReference>
<gene>
    <name evidence="2" type="ORF">ENP77_00810</name>
</gene>
<dbReference type="GO" id="GO:0016779">
    <property type="term" value="F:nucleotidyltransferase activity"/>
    <property type="evidence" value="ECO:0007669"/>
    <property type="project" value="InterPro"/>
</dbReference>
<sequence length="200" mass="21890">MKVLKAAVLRLCSGEQVWRARGGRGLATGAGGGCGGGLGEPREGPGPGLRAFALRELRWRLSDLPGYVKAVLLFGSVARGEAGERSDVDLLILHSGAPVSDPVERRRHLYKLVAERLEGVFESVTVIDTELEQFLKPGTVTPLLLNIYADAVVVVDRVGGIEEFLQRVRGRIRELGLLRVRDGRAYYWVLPKPLEKVELL</sequence>
<evidence type="ECO:0000259" key="1">
    <source>
        <dbReference type="Pfam" id="PF01909"/>
    </source>
</evidence>
<reference evidence="2" key="1">
    <citation type="journal article" date="2020" name="mSystems">
        <title>Genome- and Community-Level Interaction Insights into Carbon Utilization and Element Cycling Functions of Hydrothermarchaeota in Hydrothermal Sediment.</title>
        <authorList>
            <person name="Zhou Z."/>
            <person name="Liu Y."/>
            <person name="Xu W."/>
            <person name="Pan J."/>
            <person name="Luo Z.H."/>
            <person name="Li M."/>
        </authorList>
    </citation>
    <scope>NUCLEOTIDE SEQUENCE [LARGE SCALE GENOMIC DNA]</scope>
    <source>
        <strain evidence="2">SpSt-25</strain>
    </source>
</reference>
<organism evidence="2">
    <name type="scientific">Thermofilum pendens</name>
    <dbReference type="NCBI Taxonomy" id="2269"/>
    <lineage>
        <taxon>Archaea</taxon>
        <taxon>Thermoproteota</taxon>
        <taxon>Thermoprotei</taxon>
        <taxon>Thermofilales</taxon>
        <taxon>Thermofilaceae</taxon>
        <taxon>Thermofilum</taxon>
    </lineage>
</organism>
<dbReference type="Gene3D" id="3.30.460.10">
    <property type="entry name" value="Beta Polymerase, domain 2"/>
    <property type="match status" value="1"/>
</dbReference>
<evidence type="ECO:0000313" key="2">
    <source>
        <dbReference type="EMBL" id="HEB48327.1"/>
    </source>
</evidence>
<dbReference type="CDD" id="cd05403">
    <property type="entry name" value="NT_KNTase_like"/>
    <property type="match status" value="1"/>
</dbReference>
<dbReference type="SUPFAM" id="SSF81301">
    <property type="entry name" value="Nucleotidyltransferase"/>
    <property type="match status" value="1"/>
</dbReference>
<dbReference type="InterPro" id="IPR002934">
    <property type="entry name" value="Polymerase_NTP_transf_dom"/>
</dbReference>
<protein>
    <submittedName>
        <fullName evidence="2">Nucleotidyltransferase domain-containing protein</fullName>
    </submittedName>
</protein>
<dbReference type="AlphaFoldDB" id="A0A7C1PBQ6"/>
<feature type="domain" description="Polymerase nucleotidyl transferase" evidence="1">
    <location>
        <begin position="54"/>
        <end position="100"/>
    </location>
</feature>
<dbReference type="InterPro" id="IPR043519">
    <property type="entry name" value="NT_sf"/>
</dbReference>
<comment type="caution">
    <text evidence="2">The sequence shown here is derived from an EMBL/GenBank/DDBJ whole genome shotgun (WGS) entry which is preliminary data.</text>
</comment>